<name>A0A8H7RZQ9_9FUNG</name>
<evidence type="ECO:0000256" key="1">
    <source>
        <dbReference type="ARBA" id="ARBA00010609"/>
    </source>
</evidence>
<dbReference type="CDD" id="cd04206">
    <property type="entry name" value="CuRO_1_LCC_like"/>
    <property type="match status" value="1"/>
</dbReference>
<dbReference type="AlphaFoldDB" id="A0A8H7RZQ9"/>
<evidence type="ECO:0000259" key="6">
    <source>
        <dbReference type="Pfam" id="PF00394"/>
    </source>
</evidence>
<dbReference type="Proteomes" id="UP000646827">
    <property type="component" value="Unassembled WGS sequence"/>
</dbReference>
<dbReference type="EMBL" id="JAEPRB010000208">
    <property type="protein sequence ID" value="KAG2218821.1"/>
    <property type="molecule type" value="Genomic_DNA"/>
</dbReference>
<dbReference type="Pfam" id="PF07732">
    <property type="entry name" value="Cu-oxidase_3"/>
    <property type="match status" value="1"/>
</dbReference>
<organism evidence="9 10">
    <name type="scientific">Circinella minor</name>
    <dbReference type="NCBI Taxonomy" id="1195481"/>
    <lineage>
        <taxon>Eukaryota</taxon>
        <taxon>Fungi</taxon>
        <taxon>Fungi incertae sedis</taxon>
        <taxon>Mucoromycota</taxon>
        <taxon>Mucoromycotina</taxon>
        <taxon>Mucoromycetes</taxon>
        <taxon>Mucorales</taxon>
        <taxon>Lichtheimiaceae</taxon>
        <taxon>Circinella</taxon>
    </lineage>
</organism>
<evidence type="ECO:0000259" key="8">
    <source>
        <dbReference type="Pfam" id="PF07732"/>
    </source>
</evidence>
<dbReference type="PANTHER" id="PTHR11709:SF394">
    <property type="entry name" value="FI03373P-RELATED"/>
    <property type="match status" value="1"/>
</dbReference>
<dbReference type="SUPFAM" id="SSF49503">
    <property type="entry name" value="Cupredoxins"/>
    <property type="match status" value="3"/>
</dbReference>
<evidence type="ECO:0000256" key="3">
    <source>
        <dbReference type="ARBA" id="ARBA00023002"/>
    </source>
</evidence>
<evidence type="ECO:0000256" key="5">
    <source>
        <dbReference type="SAM" id="SignalP"/>
    </source>
</evidence>
<sequence length="589" mass="66942">MMWIFHYFLLLYILTATSVFARIREIELNLSIGNLNPDCFTQGYDVLMVNGQHPGPPIRVTKDDEVHITVRNHAIDESHASSVHYHGILQIGTPEADGMPNVTQSPIPPGGVFHSNFRVTGQVGTFFYHAHSLLQDQSVHGPFIIYESDHDWPATEDNNDIAVDNKKLHEGPYEYDDERVIFISEWSHQEEQAELDYVMGSNFTGVKDPDSHLINGRTIYDPVSSLAQRQSDDINCEGYSAIDVEPGKVYRLRVIGASTFSALGFSIARHKFTIIEVDGELIQPYETDFLQVGPGQRFSILLKADQEPNESYYINTQAYFSLENQSNALAIVRYNTKNSKKHSIFQSYAWQASIPDMPHLPSPDTLQKQEWLFPQFQPITPVNHDFKSSPDRTVVLMPLEEIMPDGTKRWVINKRPMAHWSPPLLEQLKTMHTNQHMKFNETAIQLNKEGHHDGYDEDHQTFPLKIGEVVDFVIHATVLQDTHICASHPWHTHGMVHYPIANGPGQYNHEQDKDLRTYPTPILRDTSIVYGVQPEEGTAAHVGTPCGWSKIRLFVMNPGVWGFHCHITAHMLQGMMTVLEVSPEQIPNL</sequence>
<protein>
    <recommendedName>
        <fullName evidence="11">L-ascorbate oxidase</fullName>
    </recommendedName>
</protein>
<comment type="similarity">
    <text evidence="1">Belongs to the multicopper oxidase family.</text>
</comment>
<feature type="signal peptide" evidence="5">
    <location>
        <begin position="1"/>
        <end position="21"/>
    </location>
</feature>
<keyword evidence="10" id="KW-1185">Reference proteome</keyword>
<dbReference type="InterPro" id="IPR002355">
    <property type="entry name" value="Cu_oxidase_Cu_BS"/>
</dbReference>
<evidence type="ECO:0008006" key="11">
    <source>
        <dbReference type="Google" id="ProtNLM"/>
    </source>
</evidence>
<dbReference type="InterPro" id="IPR008972">
    <property type="entry name" value="Cupredoxin"/>
</dbReference>
<dbReference type="Pfam" id="PF00394">
    <property type="entry name" value="Cu-oxidase"/>
    <property type="match status" value="1"/>
</dbReference>
<keyword evidence="4" id="KW-0186">Copper</keyword>
<dbReference type="CDD" id="cd04205">
    <property type="entry name" value="CuRO_2_LCC_like"/>
    <property type="match status" value="1"/>
</dbReference>
<evidence type="ECO:0000259" key="7">
    <source>
        <dbReference type="Pfam" id="PF07731"/>
    </source>
</evidence>
<dbReference type="PROSITE" id="PS00079">
    <property type="entry name" value="MULTICOPPER_OXIDASE1"/>
    <property type="match status" value="1"/>
</dbReference>
<dbReference type="InterPro" id="IPR033138">
    <property type="entry name" value="Cu_oxidase_CS"/>
</dbReference>
<reference evidence="9 10" key="1">
    <citation type="submission" date="2020-12" db="EMBL/GenBank/DDBJ databases">
        <title>Metabolic potential, ecology and presence of endohyphal bacteria is reflected in genomic diversity of Mucoromycotina.</title>
        <authorList>
            <person name="Muszewska A."/>
            <person name="Okrasinska A."/>
            <person name="Steczkiewicz K."/>
            <person name="Drgas O."/>
            <person name="Orlowska M."/>
            <person name="Perlinska-Lenart U."/>
            <person name="Aleksandrzak-Piekarczyk T."/>
            <person name="Szatraj K."/>
            <person name="Zielenkiewicz U."/>
            <person name="Pilsyk S."/>
            <person name="Malc E."/>
            <person name="Mieczkowski P."/>
            <person name="Kruszewska J.S."/>
            <person name="Biernat P."/>
            <person name="Pawlowska J."/>
        </authorList>
    </citation>
    <scope>NUCLEOTIDE SEQUENCE [LARGE SCALE GENOMIC DNA]</scope>
    <source>
        <strain evidence="9 10">CBS 142.35</strain>
    </source>
</reference>
<dbReference type="Gene3D" id="2.60.40.420">
    <property type="entry name" value="Cupredoxins - blue copper proteins"/>
    <property type="match status" value="3"/>
</dbReference>
<evidence type="ECO:0000313" key="9">
    <source>
        <dbReference type="EMBL" id="KAG2218821.1"/>
    </source>
</evidence>
<dbReference type="FunFam" id="2.60.40.420:FF:000045">
    <property type="entry name" value="Laccase 2"/>
    <property type="match status" value="1"/>
</dbReference>
<keyword evidence="2" id="KW-0479">Metal-binding</keyword>
<proteinExistence type="inferred from homology"/>
<dbReference type="PROSITE" id="PS00080">
    <property type="entry name" value="MULTICOPPER_OXIDASE2"/>
    <property type="match status" value="1"/>
</dbReference>
<evidence type="ECO:0000313" key="10">
    <source>
        <dbReference type="Proteomes" id="UP000646827"/>
    </source>
</evidence>
<feature type="domain" description="Plastocyanin-like" evidence="6">
    <location>
        <begin position="178"/>
        <end position="335"/>
    </location>
</feature>
<comment type="caution">
    <text evidence="9">The sequence shown here is derived from an EMBL/GenBank/DDBJ whole genome shotgun (WGS) entry which is preliminary data.</text>
</comment>
<dbReference type="InterPro" id="IPR045087">
    <property type="entry name" value="Cu-oxidase_fam"/>
</dbReference>
<feature type="domain" description="Plastocyanin-like" evidence="7">
    <location>
        <begin position="426"/>
        <end position="584"/>
    </location>
</feature>
<keyword evidence="3" id="KW-0560">Oxidoreductase</keyword>
<dbReference type="OrthoDB" id="2121828at2759"/>
<feature type="domain" description="Plastocyanin-like" evidence="8">
    <location>
        <begin position="44"/>
        <end position="148"/>
    </location>
</feature>
<accession>A0A8H7RZQ9</accession>
<keyword evidence="5" id="KW-0732">Signal</keyword>
<dbReference type="PANTHER" id="PTHR11709">
    <property type="entry name" value="MULTI-COPPER OXIDASE"/>
    <property type="match status" value="1"/>
</dbReference>
<feature type="chain" id="PRO_5034644979" description="L-ascorbate oxidase" evidence="5">
    <location>
        <begin position="22"/>
        <end position="589"/>
    </location>
</feature>
<dbReference type="GO" id="GO:0005507">
    <property type="term" value="F:copper ion binding"/>
    <property type="evidence" value="ECO:0007669"/>
    <property type="project" value="InterPro"/>
</dbReference>
<dbReference type="InterPro" id="IPR001117">
    <property type="entry name" value="Cu-oxidase_2nd"/>
</dbReference>
<dbReference type="InterPro" id="IPR011706">
    <property type="entry name" value="Cu-oxidase_C"/>
</dbReference>
<evidence type="ECO:0000256" key="2">
    <source>
        <dbReference type="ARBA" id="ARBA00022723"/>
    </source>
</evidence>
<dbReference type="Pfam" id="PF07731">
    <property type="entry name" value="Cu-oxidase_2"/>
    <property type="match status" value="1"/>
</dbReference>
<dbReference type="GO" id="GO:0016491">
    <property type="term" value="F:oxidoreductase activity"/>
    <property type="evidence" value="ECO:0007669"/>
    <property type="project" value="UniProtKB-KW"/>
</dbReference>
<evidence type="ECO:0000256" key="4">
    <source>
        <dbReference type="ARBA" id="ARBA00023008"/>
    </source>
</evidence>
<gene>
    <name evidence="9" type="ORF">INT45_007588</name>
</gene>
<dbReference type="InterPro" id="IPR011707">
    <property type="entry name" value="Cu-oxidase-like_N"/>
</dbReference>